<dbReference type="Pfam" id="PF01514">
    <property type="entry name" value="YscJ_FliF"/>
    <property type="match status" value="1"/>
</dbReference>
<dbReference type="InterPro" id="IPR006182">
    <property type="entry name" value="FliF_N_dom"/>
</dbReference>
<name>A0A848F7X6_9BURK</name>
<evidence type="ECO:0000256" key="1">
    <source>
        <dbReference type="ARBA" id="ARBA00004117"/>
    </source>
</evidence>
<evidence type="ECO:0000256" key="11">
    <source>
        <dbReference type="SAM" id="Phobius"/>
    </source>
</evidence>
<evidence type="ECO:0000256" key="6">
    <source>
        <dbReference type="ARBA" id="ARBA00022989"/>
    </source>
</evidence>
<feature type="region of interest" description="Disordered" evidence="10">
    <location>
        <begin position="507"/>
        <end position="530"/>
    </location>
</feature>
<dbReference type="GO" id="GO:0005886">
    <property type="term" value="C:plasma membrane"/>
    <property type="evidence" value="ECO:0007669"/>
    <property type="project" value="UniProtKB-SubCell"/>
</dbReference>
<dbReference type="PANTHER" id="PTHR30046">
    <property type="entry name" value="FLAGELLAR M-RING PROTEIN"/>
    <property type="match status" value="1"/>
</dbReference>
<accession>A0A848F7X6</accession>
<keyword evidence="8 9" id="KW-0975">Bacterial flagellum</keyword>
<dbReference type="InterPro" id="IPR000067">
    <property type="entry name" value="FlgMring_FliF"/>
</dbReference>
<dbReference type="InterPro" id="IPR045851">
    <property type="entry name" value="AMP-bd_C_sf"/>
</dbReference>
<comment type="similarity">
    <text evidence="3 9">Belongs to the FliF family.</text>
</comment>
<reference evidence="14 15" key="1">
    <citation type="submission" date="2020-04" db="EMBL/GenBank/DDBJ databases">
        <title>Azohydromonas sp. isolated from soil.</title>
        <authorList>
            <person name="Dahal R.H."/>
        </authorList>
    </citation>
    <scope>NUCLEOTIDE SEQUENCE [LARGE SCALE GENOMIC DNA]</scope>
    <source>
        <strain evidence="14 15">G-1-1-14</strain>
    </source>
</reference>
<evidence type="ECO:0000256" key="10">
    <source>
        <dbReference type="SAM" id="MobiDB-lite"/>
    </source>
</evidence>
<evidence type="ECO:0000256" key="5">
    <source>
        <dbReference type="ARBA" id="ARBA00022692"/>
    </source>
</evidence>
<protein>
    <recommendedName>
        <fullName evidence="9">Flagellar M-ring protein</fullName>
    </recommendedName>
</protein>
<dbReference type="EMBL" id="JABBFW010000004">
    <property type="protein sequence ID" value="NML14866.1"/>
    <property type="molecule type" value="Genomic_DNA"/>
</dbReference>
<evidence type="ECO:0000259" key="13">
    <source>
        <dbReference type="Pfam" id="PF08345"/>
    </source>
</evidence>
<evidence type="ECO:0000256" key="7">
    <source>
        <dbReference type="ARBA" id="ARBA00023136"/>
    </source>
</evidence>
<evidence type="ECO:0000256" key="9">
    <source>
        <dbReference type="PIRNR" id="PIRNR004862"/>
    </source>
</evidence>
<dbReference type="PRINTS" id="PR01009">
    <property type="entry name" value="FLGMRINGFLIF"/>
</dbReference>
<dbReference type="NCBIfam" id="TIGR00206">
    <property type="entry name" value="fliF"/>
    <property type="match status" value="1"/>
</dbReference>
<feature type="domain" description="Flagellar M-ring N-terminal" evidence="12">
    <location>
        <begin position="52"/>
        <end position="225"/>
    </location>
</feature>
<dbReference type="GO" id="GO:0071973">
    <property type="term" value="P:bacterial-type flagellum-dependent cell motility"/>
    <property type="evidence" value="ECO:0007669"/>
    <property type="project" value="InterPro"/>
</dbReference>
<dbReference type="GO" id="GO:0009431">
    <property type="term" value="C:bacterial-type flagellum basal body, MS ring"/>
    <property type="evidence" value="ECO:0007669"/>
    <property type="project" value="InterPro"/>
</dbReference>
<comment type="subcellular location">
    <subcellularLocation>
        <location evidence="1 9">Bacterial flagellum basal body</location>
    </subcellularLocation>
    <subcellularLocation>
        <location evidence="2">Cell membrane</location>
        <topology evidence="2">Multi-pass membrane protein</topology>
    </subcellularLocation>
</comment>
<organism evidence="14 15">
    <name type="scientific">Azohydromonas caseinilytica</name>
    <dbReference type="NCBI Taxonomy" id="2728836"/>
    <lineage>
        <taxon>Bacteria</taxon>
        <taxon>Pseudomonadati</taxon>
        <taxon>Pseudomonadota</taxon>
        <taxon>Betaproteobacteria</taxon>
        <taxon>Burkholderiales</taxon>
        <taxon>Sphaerotilaceae</taxon>
        <taxon>Azohydromonas</taxon>
    </lineage>
</organism>
<gene>
    <name evidence="14" type="primary">fliF</name>
    <name evidence="14" type="ORF">HHL10_07745</name>
</gene>
<dbReference type="RefSeq" id="WP_169159776.1">
    <property type="nucleotide sequence ID" value="NZ_JABBFW010000004.1"/>
</dbReference>
<keyword evidence="14" id="KW-0969">Cilium</keyword>
<feature type="transmembrane region" description="Helical" evidence="11">
    <location>
        <begin position="474"/>
        <end position="492"/>
    </location>
</feature>
<feature type="transmembrane region" description="Helical" evidence="11">
    <location>
        <begin position="31"/>
        <end position="50"/>
    </location>
</feature>
<dbReference type="AlphaFoldDB" id="A0A848F7X6"/>
<dbReference type="GO" id="GO:0003774">
    <property type="term" value="F:cytoskeletal motor activity"/>
    <property type="evidence" value="ECO:0007669"/>
    <property type="project" value="InterPro"/>
</dbReference>
<feature type="region of interest" description="Disordered" evidence="10">
    <location>
        <begin position="305"/>
        <end position="362"/>
    </location>
</feature>
<evidence type="ECO:0000256" key="2">
    <source>
        <dbReference type="ARBA" id="ARBA00004651"/>
    </source>
</evidence>
<keyword evidence="7 11" id="KW-0472">Membrane</keyword>
<comment type="function">
    <text evidence="9">The M ring may be actively involved in energy transduction.</text>
</comment>
<feature type="compositionally biased region" description="Pro residues" evidence="10">
    <location>
        <begin position="519"/>
        <end position="530"/>
    </location>
</feature>
<dbReference type="PIRSF" id="PIRSF004862">
    <property type="entry name" value="FliF"/>
    <property type="match status" value="1"/>
</dbReference>
<sequence length="573" mass="60418">MDQALSPVTSQPPAAAGRFARLAALPPRNRLMLGAGAAGLLAVLVALLLWSSQPDYRVLYTNLSDKDGGAVLAQLAQMNVPYRHGEGGTLLVPADKVHDVRLKLASAGLPKGGIVGFELMDNARFGQTQFQERVSFQRGLEGELTRSIMSLGAVEAARVHLALPQQTGFFRESQKPSASVLLTLRPGQTLERAQIAGIVHLVAASVPEMNPKAVSVLDQSGALLSSPEGSGQQPGLDAQQLAYVQQVERSLQQRVIDILEPLVGRENLRATVTAELDFSQTESTAELYKPNQGGEPAAVRSMHSNEVGAGAGGTPPTGVPGAVSNQPPQAPSAPVNGASAPLQPTQPNSGTATGGTAGSALANGARRESVVNYELDKTVRVTRNATGMVKRLNAAVVINHRTSTDPRGKTTTLAPSVEELEKLTALVQESIGFSKDRGDSVRVVSAPFQAPASAQPEALPLWQQSWLQELLRSAGMPVALTLVALMLLLGLVRPALRALQRTPAPGTRLDAVVDDPQALPEPVPPKPRVSMMPPPALVAETANASSLDQMRALTRENPAVVANILRGWFNKES</sequence>
<evidence type="ECO:0000256" key="3">
    <source>
        <dbReference type="ARBA" id="ARBA00007971"/>
    </source>
</evidence>
<dbReference type="Proteomes" id="UP000574067">
    <property type="component" value="Unassembled WGS sequence"/>
</dbReference>
<evidence type="ECO:0000313" key="14">
    <source>
        <dbReference type="EMBL" id="NML14866.1"/>
    </source>
</evidence>
<dbReference type="PANTHER" id="PTHR30046:SF0">
    <property type="entry name" value="FLAGELLAR M-RING PROTEIN"/>
    <property type="match status" value="1"/>
</dbReference>
<dbReference type="InterPro" id="IPR043427">
    <property type="entry name" value="YscJ/FliF"/>
</dbReference>
<evidence type="ECO:0000313" key="15">
    <source>
        <dbReference type="Proteomes" id="UP000574067"/>
    </source>
</evidence>
<proteinExistence type="inferred from homology"/>
<keyword evidence="5 11" id="KW-0812">Transmembrane</keyword>
<dbReference type="Gene3D" id="3.30.300.30">
    <property type="match status" value="1"/>
</dbReference>
<keyword evidence="6 11" id="KW-1133">Transmembrane helix</keyword>
<feature type="domain" description="Flagellar M-ring C-terminal" evidence="13">
    <location>
        <begin position="259"/>
        <end position="448"/>
    </location>
</feature>
<dbReference type="Pfam" id="PF08345">
    <property type="entry name" value="YscJ_FliF_C"/>
    <property type="match status" value="1"/>
</dbReference>
<evidence type="ECO:0000259" key="12">
    <source>
        <dbReference type="Pfam" id="PF01514"/>
    </source>
</evidence>
<keyword evidence="14" id="KW-0966">Cell projection</keyword>
<keyword evidence="14" id="KW-0282">Flagellum</keyword>
<evidence type="ECO:0000256" key="4">
    <source>
        <dbReference type="ARBA" id="ARBA00022475"/>
    </source>
</evidence>
<keyword evidence="15" id="KW-1185">Reference proteome</keyword>
<keyword evidence="4" id="KW-1003">Cell membrane</keyword>
<dbReference type="InterPro" id="IPR013556">
    <property type="entry name" value="Flag_M-ring_C"/>
</dbReference>
<evidence type="ECO:0000256" key="8">
    <source>
        <dbReference type="ARBA" id="ARBA00023143"/>
    </source>
</evidence>
<comment type="caution">
    <text evidence="14">The sequence shown here is derived from an EMBL/GenBank/DDBJ whole genome shotgun (WGS) entry which is preliminary data.</text>
</comment>